<evidence type="ECO:0000259" key="2">
    <source>
        <dbReference type="PROSITE" id="PS50110"/>
    </source>
</evidence>
<dbReference type="InterPro" id="IPR001789">
    <property type="entry name" value="Sig_transdc_resp-reg_receiver"/>
</dbReference>
<feature type="domain" description="Response regulatory" evidence="2">
    <location>
        <begin position="6"/>
        <end position="117"/>
    </location>
</feature>
<dbReference type="PANTHER" id="PTHR37299:SF1">
    <property type="entry name" value="STAGE 0 SPORULATION PROTEIN A HOMOLOG"/>
    <property type="match status" value="1"/>
</dbReference>
<keyword evidence="5" id="KW-1185">Reference proteome</keyword>
<dbReference type="PROSITE" id="PS50110">
    <property type="entry name" value="RESPONSE_REGULATORY"/>
    <property type="match status" value="1"/>
</dbReference>
<reference evidence="4" key="1">
    <citation type="submission" date="2021-01" db="EMBL/GenBank/DDBJ databases">
        <authorList>
            <person name="Zhong Y.L."/>
        </authorList>
    </citation>
    <scope>NUCLEOTIDE SEQUENCE</scope>
    <source>
        <strain evidence="4">KCTC 23302</strain>
    </source>
</reference>
<feature type="domain" description="HTH LytTR-type" evidence="3">
    <location>
        <begin position="137"/>
        <end position="235"/>
    </location>
</feature>
<dbReference type="InterPro" id="IPR007492">
    <property type="entry name" value="LytTR_DNA-bd_dom"/>
</dbReference>
<evidence type="ECO:0000259" key="3">
    <source>
        <dbReference type="PROSITE" id="PS50930"/>
    </source>
</evidence>
<dbReference type="RefSeq" id="WP_201916687.1">
    <property type="nucleotide sequence ID" value="NZ_BAABAX010000021.1"/>
</dbReference>
<dbReference type="Gene3D" id="3.40.50.2300">
    <property type="match status" value="1"/>
</dbReference>
<dbReference type="Gene3D" id="2.40.50.1020">
    <property type="entry name" value="LytTr DNA-binding domain"/>
    <property type="match status" value="1"/>
</dbReference>
<dbReference type="AlphaFoldDB" id="A0A936ZNN0"/>
<keyword evidence="1" id="KW-0597">Phosphoprotein</keyword>
<feature type="modified residue" description="4-aspartylphosphate" evidence="1">
    <location>
        <position position="57"/>
    </location>
</feature>
<dbReference type="InterPro" id="IPR011006">
    <property type="entry name" value="CheY-like_superfamily"/>
</dbReference>
<dbReference type="GO" id="GO:0003677">
    <property type="term" value="F:DNA binding"/>
    <property type="evidence" value="ECO:0007669"/>
    <property type="project" value="InterPro"/>
</dbReference>
<dbReference type="PROSITE" id="PS50930">
    <property type="entry name" value="HTH_LYTTR"/>
    <property type="match status" value="1"/>
</dbReference>
<dbReference type="Pfam" id="PF00072">
    <property type="entry name" value="Response_reg"/>
    <property type="match status" value="1"/>
</dbReference>
<evidence type="ECO:0000313" key="5">
    <source>
        <dbReference type="Proteomes" id="UP000651057"/>
    </source>
</evidence>
<dbReference type="Proteomes" id="UP000651057">
    <property type="component" value="Unassembled WGS sequence"/>
</dbReference>
<dbReference type="SUPFAM" id="SSF52172">
    <property type="entry name" value="CheY-like"/>
    <property type="match status" value="1"/>
</dbReference>
<dbReference type="SMART" id="SM00448">
    <property type="entry name" value="REC"/>
    <property type="match status" value="1"/>
</dbReference>
<dbReference type="EMBL" id="JAERQJ010000001">
    <property type="protein sequence ID" value="MBL0682577.1"/>
    <property type="molecule type" value="Genomic_DNA"/>
</dbReference>
<dbReference type="InterPro" id="IPR046947">
    <property type="entry name" value="LytR-like"/>
</dbReference>
<gene>
    <name evidence="4" type="ORF">JJQ60_03560</name>
</gene>
<proteinExistence type="predicted"/>
<comment type="caution">
    <text evidence="4">The sequence shown here is derived from an EMBL/GenBank/DDBJ whole genome shotgun (WGS) entry which is preliminary data.</text>
</comment>
<evidence type="ECO:0000256" key="1">
    <source>
        <dbReference type="PROSITE-ProRule" id="PRU00169"/>
    </source>
</evidence>
<name>A0A936ZNN0_9FLAO</name>
<dbReference type="SMART" id="SM00850">
    <property type="entry name" value="LytTR"/>
    <property type="match status" value="1"/>
</dbReference>
<evidence type="ECO:0000313" key="4">
    <source>
        <dbReference type="EMBL" id="MBL0682577.1"/>
    </source>
</evidence>
<organism evidence="4 5">
    <name type="scientific">Aquimarina mytili</name>
    <dbReference type="NCBI Taxonomy" id="874423"/>
    <lineage>
        <taxon>Bacteria</taxon>
        <taxon>Pseudomonadati</taxon>
        <taxon>Bacteroidota</taxon>
        <taxon>Flavobacteriia</taxon>
        <taxon>Flavobacteriales</taxon>
        <taxon>Flavobacteriaceae</taxon>
        <taxon>Aquimarina</taxon>
    </lineage>
</organism>
<dbReference type="Pfam" id="PF04397">
    <property type="entry name" value="LytTR"/>
    <property type="match status" value="1"/>
</dbReference>
<protein>
    <submittedName>
        <fullName evidence="4">Response regulator</fullName>
    </submittedName>
</protein>
<sequence length="236" mass="27136">MSTTISCIIVDDEPTARDIIVDHLSKIDCIDVLAVCNSAMEAFNTINNQKIDLIFLDINMPEISGISFAKSINKDIKIIFTTAYREYAIEGFDLHAVDYLLKPISFERLLNSINNYFEVYHKTKTAAIAEPLLNDFIFVRSDRRMKKINFSEIIYVESYGDYIKIHCESATLITRETISIIESKLPQQQFMRTHRSYIISISKIDSFSNEEIQLNNKSIPISRNYKSEVLQRLGGI</sequence>
<dbReference type="PANTHER" id="PTHR37299">
    <property type="entry name" value="TRANSCRIPTIONAL REGULATOR-RELATED"/>
    <property type="match status" value="1"/>
</dbReference>
<accession>A0A936ZNN0</accession>
<dbReference type="GO" id="GO:0000156">
    <property type="term" value="F:phosphorelay response regulator activity"/>
    <property type="evidence" value="ECO:0007669"/>
    <property type="project" value="InterPro"/>
</dbReference>